<evidence type="ECO:0000313" key="2">
    <source>
        <dbReference type="EMBL" id="CAB1412855.1"/>
    </source>
</evidence>
<evidence type="ECO:0000313" key="3">
    <source>
        <dbReference type="Proteomes" id="UP001153269"/>
    </source>
</evidence>
<protein>
    <submittedName>
        <fullName evidence="2">Uncharacterized protein</fullName>
    </submittedName>
</protein>
<gene>
    <name evidence="2" type="ORF">PLEPLA_LOCUS549</name>
</gene>
<dbReference type="EMBL" id="CADEAL010000023">
    <property type="protein sequence ID" value="CAB1412855.1"/>
    <property type="molecule type" value="Genomic_DNA"/>
</dbReference>
<name>A0A9N7TGV3_PLEPL</name>
<feature type="region of interest" description="Disordered" evidence="1">
    <location>
        <begin position="1"/>
        <end position="32"/>
    </location>
</feature>
<dbReference type="AlphaFoldDB" id="A0A9N7TGV3"/>
<accession>A0A9N7TGV3</accession>
<organism evidence="2 3">
    <name type="scientific">Pleuronectes platessa</name>
    <name type="common">European plaice</name>
    <dbReference type="NCBI Taxonomy" id="8262"/>
    <lineage>
        <taxon>Eukaryota</taxon>
        <taxon>Metazoa</taxon>
        <taxon>Chordata</taxon>
        <taxon>Craniata</taxon>
        <taxon>Vertebrata</taxon>
        <taxon>Euteleostomi</taxon>
        <taxon>Actinopterygii</taxon>
        <taxon>Neopterygii</taxon>
        <taxon>Teleostei</taxon>
        <taxon>Neoteleostei</taxon>
        <taxon>Acanthomorphata</taxon>
        <taxon>Carangaria</taxon>
        <taxon>Pleuronectiformes</taxon>
        <taxon>Pleuronectoidei</taxon>
        <taxon>Pleuronectidae</taxon>
        <taxon>Pleuronectes</taxon>
    </lineage>
</organism>
<evidence type="ECO:0000256" key="1">
    <source>
        <dbReference type="SAM" id="MobiDB-lite"/>
    </source>
</evidence>
<dbReference type="Proteomes" id="UP001153269">
    <property type="component" value="Unassembled WGS sequence"/>
</dbReference>
<proteinExistence type="predicted"/>
<comment type="caution">
    <text evidence="2">The sequence shown here is derived from an EMBL/GenBank/DDBJ whole genome shotgun (WGS) entry which is preliminary data.</text>
</comment>
<sequence>MELSGLREVRAARQHANRGGAHETLTGNKSTKKRNTEVGCVLVSIAAGNLTVTHDHAIQAAAAACGQI</sequence>
<reference evidence="2" key="1">
    <citation type="submission" date="2020-03" db="EMBL/GenBank/DDBJ databases">
        <authorList>
            <person name="Weist P."/>
        </authorList>
    </citation>
    <scope>NUCLEOTIDE SEQUENCE</scope>
</reference>
<keyword evidence="3" id="KW-1185">Reference proteome</keyword>
<feature type="compositionally biased region" description="Basic and acidic residues" evidence="1">
    <location>
        <begin position="1"/>
        <end position="11"/>
    </location>
</feature>